<dbReference type="Gene3D" id="3.90.1720.10">
    <property type="entry name" value="endopeptidase domain like (from Nostoc punctiforme)"/>
    <property type="match status" value="1"/>
</dbReference>
<feature type="domain" description="LysM" evidence="4">
    <location>
        <begin position="12"/>
        <end position="56"/>
    </location>
</feature>
<dbReference type="EMBL" id="BARU01022130">
    <property type="protein sequence ID" value="GAH53236.1"/>
    <property type="molecule type" value="Genomic_DNA"/>
</dbReference>
<keyword evidence="1" id="KW-0732">Signal</keyword>
<organism evidence="5">
    <name type="scientific">marine sediment metagenome</name>
    <dbReference type="NCBI Taxonomy" id="412755"/>
    <lineage>
        <taxon>unclassified sequences</taxon>
        <taxon>metagenomes</taxon>
        <taxon>ecological metagenomes</taxon>
    </lineage>
</organism>
<dbReference type="InterPro" id="IPR018392">
    <property type="entry name" value="LysM"/>
</dbReference>
<sequence>GPRTCYLPVDGLIHLVEKGDTLESIALKYKADPEKIVAINEIFSPDEIFENQALIVPDGELPSAPRVEQKSFTSLSTNNFYGLSHKYPYGYCTWWVAQKRAIHSWGNAKNWLSNAVASGFPACRGSYCTPQVGAVISLKGSSLGHVAYVERLTDGKVIFSEMNYIGWGKMNYRSLKFGDYRILGYIYKSY</sequence>
<dbReference type="PROSITE" id="PS51782">
    <property type="entry name" value="LYSM"/>
    <property type="match status" value="1"/>
</dbReference>
<dbReference type="InterPro" id="IPR038765">
    <property type="entry name" value="Papain-like_cys_pep_sf"/>
</dbReference>
<dbReference type="PROSITE" id="PS50911">
    <property type="entry name" value="CHAP"/>
    <property type="match status" value="1"/>
</dbReference>
<evidence type="ECO:0000256" key="1">
    <source>
        <dbReference type="ARBA" id="ARBA00022729"/>
    </source>
</evidence>
<accession>X1G5N9</accession>
<dbReference type="Pfam" id="PF01476">
    <property type="entry name" value="LysM"/>
    <property type="match status" value="1"/>
</dbReference>
<evidence type="ECO:0000256" key="2">
    <source>
        <dbReference type="ARBA" id="ARBA00022801"/>
    </source>
</evidence>
<dbReference type="AlphaFoldDB" id="X1G5N9"/>
<reference evidence="5" key="1">
    <citation type="journal article" date="2014" name="Front. Microbiol.">
        <title>High frequency of phylogenetically diverse reductive dehalogenase-homologous genes in deep subseafloor sedimentary metagenomes.</title>
        <authorList>
            <person name="Kawai M."/>
            <person name="Futagami T."/>
            <person name="Toyoda A."/>
            <person name="Takaki Y."/>
            <person name="Nishi S."/>
            <person name="Hori S."/>
            <person name="Arai W."/>
            <person name="Tsubouchi T."/>
            <person name="Morono Y."/>
            <person name="Uchiyama I."/>
            <person name="Ito T."/>
            <person name="Fujiyama A."/>
            <person name="Inagaki F."/>
            <person name="Takami H."/>
        </authorList>
    </citation>
    <scope>NUCLEOTIDE SEQUENCE</scope>
    <source>
        <strain evidence="5">Expedition CK06-06</strain>
    </source>
</reference>
<evidence type="ECO:0008006" key="6">
    <source>
        <dbReference type="Google" id="ProtNLM"/>
    </source>
</evidence>
<comment type="caution">
    <text evidence="5">The sequence shown here is derived from an EMBL/GenBank/DDBJ whole genome shotgun (WGS) entry which is preliminary data.</text>
</comment>
<name>X1G5N9_9ZZZZ</name>
<feature type="non-terminal residue" evidence="5">
    <location>
        <position position="1"/>
    </location>
</feature>
<dbReference type="Pfam" id="PF05257">
    <property type="entry name" value="CHAP"/>
    <property type="match status" value="1"/>
</dbReference>
<dbReference type="InterPro" id="IPR036779">
    <property type="entry name" value="LysM_dom_sf"/>
</dbReference>
<evidence type="ECO:0000313" key="5">
    <source>
        <dbReference type="EMBL" id="GAH53236.1"/>
    </source>
</evidence>
<dbReference type="SMART" id="SM00257">
    <property type="entry name" value="LysM"/>
    <property type="match status" value="1"/>
</dbReference>
<dbReference type="SUPFAM" id="SSF54001">
    <property type="entry name" value="Cysteine proteinases"/>
    <property type="match status" value="1"/>
</dbReference>
<evidence type="ECO:0000259" key="3">
    <source>
        <dbReference type="PROSITE" id="PS50911"/>
    </source>
</evidence>
<dbReference type="GO" id="GO:0016787">
    <property type="term" value="F:hydrolase activity"/>
    <property type="evidence" value="ECO:0007669"/>
    <property type="project" value="UniProtKB-KW"/>
</dbReference>
<feature type="domain" description="Peptidase C51" evidence="3">
    <location>
        <begin position="67"/>
        <end position="187"/>
    </location>
</feature>
<dbReference type="CDD" id="cd00118">
    <property type="entry name" value="LysM"/>
    <property type="match status" value="1"/>
</dbReference>
<gene>
    <name evidence="5" type="ORF">S03H2_36094</name>
</gene>
<evidence type="ECO:0000259" key="4">
    <source>
        <dbReference type="PROSITE" id="PS51782"/>
    </source>
</evidence>
<proteinExistence type="predicted"/>
<dbReference type="SUPFAM" id="SSF54106">
    <property type="entry name" value="LysM domain"/>
    <property type="match status" value="1"/>
</dbReference>
<dbReference type="InterPro" id="IPR007921">
    <property type="entry name" value="CHAP_dom"/>
</dbReference>
<dbReference type="Gene3D" id="3.10.350.10">
    <property type="entry name" value="LysM domain"/>
    <property type="match status" value="1"/>
</dbReference>
<keyword evidence="2" id="KW-0378">Hydrolase</keyword>
<protein>
    <recommendedName>
        <fullName evidence="6">LysM domain-containing protein</fullName>
    </recommendedName>
</protein>